<dbReference type="Proteomes" id="UP000694941">
    <property type="component" value="Unplaced"/>
</dbReference>
<dbReference type="SUPFAM" id="SSF103473">
    <property type="entry name" value="MFS general substrate transporter"/>
    <property type="match status" value="1"/>
</dbReference>
<evidence type="ECO:0000256" key="2">
    <source>
        <dbReference type="ARBA" id="ARBA00022692"/>
    </source>
</evidence>
<dbReference type="PANTHER" id="PTHR24064">
    <property type="entry name" value="SOLUTE CARRIER FAMILY 22 MEMBER"/>
    <property type="match status" value="1"/>
</dbReference>
<dbReference type="Pfam" id="PF00083">
    <property type="entry name" value="Sugar_tr"/>
    <property type="match status" value="1"/>
</dbReference>
<name>A0ABM1BBH2_LIMPO</name>
<keyword evidence="4 5" id="KW-0472">Membrane</keyword>
<protein>
    <submittedName>
        <fullName evidence="8">Solute carrier family 22 member 5-like isoform X1</fullName>
    </submittedName>
</protein>
<feature type="transmembrane region" description="Helical" evidence="5">
    <location>
        <begin position="236"/>
        <end position="253"/>
    </location>
</feature>
<keyword evidence="3 5" id="KW-1133">Transmembrane helix</keyword>
<gene>
    <name evidence="8" type="primary">LOC106463210</name>
</gene>
<dbReference type="RefSeq" id="XP_013778660.1">
    <property type="nucleotide sequence ID" value="XM_013923206.2"/>
</dbReference>
<dbReference type="Gene3D" id="1.20.1250.20">
    <property type="entry name" value="MFS general substrate transporter like domains"/>
    <property type="match status" value="1"/>
</dbReference>
<evidence type="ECO:0000256" key="5">
    <source>
        <dbReference type="SAM" id="Phobius"/>
    </source>
</evidence>
<feature type="transmembrane region" description="Helical" evidence="5">
    <location>
        <begin position="198"/>
        <end position="224"/>
    </location>
</feature>
<dbReference type="GeneID" id="106463210"/>
<evidence type="ECO:0000313" key="8">
    <source>
        <dbReference type="RefSeq" id="XP_013778660.1"/>
    </source>
</evidence>
<keyword evidence="7" id="KW-1185">Reference proteome</keyword>
<feature type="transmembrane region" description="Helical" evidence="5">
    <location>
        <begin position="259"/>
        <end position="277"/>
    </location>
</feature>
<evidence type="ECO:0000256" key="1">
    <source>
        <dbReference type="ARBA" id="ARBA00004141"/>
    </source>
</evidence>
<organism evidence="7 8">
    <name type="scientific">Limulus polyphemus</name>
    <name type="common">Atlantic horseshoe crab</name>
    <dbReference type="NCBI Taxonomy" id="6850"/>
    <lineage>
        <taxon>Eukaryota</taxon>
        <taxon>Metazoa</taxon>
        <taxon>Ecdysozoa</taxon>
        <taxon>Arthropoda</taxon>
        <taxon>Chelicerata</taxon>
        <taxon>Merostomata</taxon>
        <taxon>Xiphosura</taxon>
        <taxon>Limulidae</taxon>
        <taxon>Limulus</taxon>
    </lineage>
</organism>
<dbReference type="InterPro" id="IPR005828">
    <property type="entry name" value="MFS_sugar_transport-like"/>
</dbReference>
<evidence type="ECO:0000313" key="7">
    <source>
        <dbReference type="Proteomes" id="UP000694941"/>
    </source>
</evidence>
<dbReference type="InterPro" id="IPR020846">
    <property type="entry name" value="MFS_dom"/>
</dbReference>
<evidence type="ECO:0000256" key="3">
    <source>
        <dbReference type="ARBA" id="ARBA00022989"/>
    </source>
</evidence>
<proteinExistence type="predicted"/>
<feature type="transmembrane region" description="Helical" evidence="5">
    <location>
        <begin position="344"/>
        <end position="361"/>
    </location>
</feature>
<feature type="transmembrane region" description="Helical" evidence="5">
    <location>
        <begin position="492"/>
        <end position="509"/>
    </location>
</feature>
<reference evidence="8" key="1">
    <citation type="submission" date="2025-08" db="UniProtKB">
        <authorList>
            <consortium name="RefSeq"/>
        </authorList>
    </citation>
    <scope>IDENTIFICATION</scope>
    <source>
        <tissue evidence="8">Muscle</tissue>
    </source>
</reference>
<feature type="transmembrane region" description="Helical" evidence="5">
    <location>
        <begin position="18"/>
        <end position="41"/>
    </location>
</feature>
<feature type="domain" description="Major facilitator superfamily (MFS) profile" evidence="6">
    <location>
        <begin position="18"/>
        <end position="514"/>
    </location>
</feature>
<sequence>MASEEALRQAGEFGRFQYLIVAFLGLVTAPFIALVVFGHIFTLLEPPHWCHVPQLDALNLTVEQKKTLSIPKTELDGIIQFSKCQAYEVNFTHIFLDHNGSVPKPAQWWPVADCKHGWDYDYSLIYPTVVSEMNWVCEESWKMLMCHTVFWATSAVGVIVWGTISDMYGRIPVLVITSGIAGGAGIATMFFTEFIPFLIIRSVMGFVFLSLSITSFVLVIEYVVTSKRLTASSVFQFMYPVAASVIPWVAYYLKSWRKLSLIVSVPAFTIPVFCWFMPESLRWLVSKGKDEKAKVIIARIAHINGKHLPENYIETLKLIDISDVNKKKITIMDLLKTSNLRKNFLLTLVVWIICSTLYVGGQMYAATVMDNPFIMTSITCFVDVLATGISVPLADKWGRRPSMVAMFGMSSIAYFMISFVSSGNTLVIAIVAFIGRLALTTGYNAAYLHAAEVYPTVARTQAMAARQTFGSIGAFLAPQITYLAIYGKYLPLVVYSSLASANVFFTFMLPETLNKDLPESLVDGENFGRNQNLCCRKLKKRNVLPLNFTQVTIIEDDTNK</sequence>
<dbReference type="PROSITE" id="PS50850">
    <property type="entry name" value="MFS"/>
    <property type="match status" value="1"/>
</dbReference>
<accession>A0ABM1BBH2</accession>
<feature type="transmembrane region" description="Helical" evidence="5">
    <location>
        <begin position="171"/>
        <end position="192"/>
    </location>
</feature>
<evidence type="ECO:0000256" key="4">
    <source>
        <dbReference type="ARBA" id="ARBA00023136"/>
    </source>
</evidence>
<dbReference type="PROSITE" id="PS00216">
    <property type="entry name" value="SUGAR_TRANSPORT_1"/>
    <property type="match status" value="1"/>
</dbReference>
<comment type="subcellular location">
    <subcellularLocation>
        <location evidence="1">Membrane</location>
        <topology evidence="1">Multi-pass membrane protein</topology>
    </subcellularLocation>
</comment>
<dbReference type="InterPro" id="IPR005829">
    <property type="entry name" value="Sugar_transporter_CS"/>
</dbReference>
<dbReference type="InterPro" id="IPR036259">
    <property type="entry name" value="MFS_trans_sf"/>
</dbReference>
<keyword evidence="2 5" id="KW-0812">Transmembrane</keyword>
<evidence type="ECO:0000259" key="6">
    <source>
        <dbReference type="PROSITE" id="PS50850"/>
    </source>
</evidence>
<feature type="transmembrane region" description="Helical" evidence="5">
    <location>
        <begin position="373"/>
        <end position="391"/>
    </location>
</feature>
<feature type="transmembrane region" description="Helical" evidence="5">
    <location>
        <begin position="141"/>
        <end position="164"/>
    </location>
</feature>